<dbReference type="PANTHER" id="PTHR46149">
    <property type="entry name" value="MIP08469P"/>
    <property type="match status" value="1"/>
</dbReference>
<dbReference type="Proteomes" id="UP000030764">
    <property type="component" value="Unassembled WGS sequence"/>
</dbReference>
<feature type="region of interest" description="Disordered" evidence="8">
    <location>
        <begin position="249"/>
        <end position="269"/>
    </location>
</feature>
<evidence type="ECO:0000256" key="7">
    <source>
        <dbReference type="ARBA" id="ARBA00038061"/>
    </source>
</evidence>
<dbReference type="PANTHER" id="PTHR46149:SF7">
    <property type="entry name" value="GTP-BINDING PROTEIN DI-RAS2"/>
    <property type="match status" value="1"/>
</dbReference>
<evidence type="ECO:0008006" key="11">
    <source>
        <dbReference type="Google" id="ProtNLM"/>
    </source>
</evidence>
<dbReference type="InterPro" id="IPR005225">
    <property type="entry name" value="Small_GTP-bd"/>
</dbReference>
<comment type="similarity">
    <text evidence="7">Belongs to the small GTPase superfamily. RasD family.</text>
</comment>
<dbReference type="SMART" id="SM00174">
    <property type="entry name" value="RHO"/>
    <property type="match status" value="1"/>
</dbReference>
<evidence type="ECO:0000256" key="5">
    <source>
        <dbReference type="ARBA" id="ARBA00023136"/>
    </source>
</evidence>
<evidence type="ECO:0000256" key="3">
    <source>
        <dbReference type="ARBA" id="ARBA00022481"/>
    </source>
</evidence>
<sequence>HGGRSGDNIRCKVLVTGSSQVGKTAIIKRFICNTFSECYRETVEDIFSREFIIRGQSLVVDIYDSHISYPDMRRLRMATADAIVFVFALEDTDSFEQIKLLMIEAAERRKDINEIPCVLVGNKSDKPKHHVSRSAVNKWLSQSLIPHYVPYLETSAKSGENILEIFHSLLRLCLTMSPKQKIFTNSPLHQASRNSADEECRDHKKGMLLQRPSSIRRPRTSSNLDNRAEQITSMMRNFSITRHASLRLSKRSRTENNGKEIDQSECQIS</sequence>
<name>A0A085LUF0_9BILA</name>
<dbReference type="GO" id="GO:0005525">
    <property type="term" value="F:GTP binding"/>
    <property type="evidence" value="ECO:0007669"/>
    <property type="project" value="UniProtKB-KW"/>
</dbReference>
<dbReference type="AlphaFoldDB" id="A0A085LUF0"/>
<evidence type="ECO:0000313" key="10">
    <source>
        <dbReference type="Proteomes" id="UP000030764"/>
    </source>
</evidence>
<reference evidence="9 10" key="1">
    <citation type="journal article" date="2014" name="Nat. Genet.">
        <title>Genome and transcriptome of the porcine whipworm Trichuris suis.</title>
        <authorList>
            <person name="Jex A.R."/>
            <person name="Nejsum P."/>
            <person name="Schwarz E.M."/>
            <person name="Hu L."/>
            <person name="Young N.D."/>
            <person name="Hall R.S."/>
            <person name="Korhonen P.K."/>
            <person name="Liao S."/>
            <person name="Thamsborg S."/>
            <person name="Xia J."/>
            <person name="Xu P."/>
            <person name="Wang S."/>
            <person name="Scheerlinck J.P."/>
            <person name="Hofmann A."/>
            <person name="Sternberg P.W."/>
            <person name="Wang J."/>
            <person name="Gasser R.B."/>
        </authorList>
    </citation>
    <scope>NUCLEOTIDE SEQUENCE [LARGE SCALE GENOMIC DNA]</scope>
    <source>
        <strain evidence="9">DCEP-RM93M</strain>
    </source>
</reference>
<keyword evidence="3" id="KW-0488">Methylation</keyword>
<feature type="non-terminal residue" evidence="9">
    <location>
        <position position="1"/>
    </location>
</feature>
<dbReference type="NCBIfam" id="TIGR00231">
    <property type="entry name" value="small_GTP"/>
    <property type="match status" value="1"/>
</dbReference>
<dbReference type="InterPro" id="IPR027417">
    <property type="entry name" value="P-loop_NTPase"/>
</dbReference>
<dbReference type="Pfam" id="PF00071">
    <property type="entry name" value="Ras"/>
    <property type="match status" value="1"/>
</dbReference>
<evidence type="ECO:0000256" key="2">
    <source>
        <dbReference type="ARBA" id="ARBA00022475"/>
    </source>
</evidence>
<evidence type="ECO:0000256" key="4">
    <source>
        <dbReference type="ARBA" id="ARBA00023134"/>
    </source>
</evidence>
<dbReference type="InterPro" id="IPR001806">
    <property type="entry name" value="Small_GTPase"/>
</dbReference>
<dbReference type="InterPro" id="IPR052236">
    <property type="entry name" value="Small_GTPase_RasD"/>
</dbReference>
<keyword evidence="10" id="KW-1185">Reference proteome</keyword>
<organism evidence="9 10">
    <name type="scientific">Trichuris suis</name>
    <name type="common">pig whipworm</name>
    <dbReference type="NCBI Taxonomy" id="68888"/>
    <lineage>
        <taxon>Eukaryota</taxon>
        <taxon>Metazoa</taxon>
        <taxon>Ecdysozoa</taxon>
        <taxon>Nematoda</taxon>
        <taxon>Enoplea</taxon>
        <taxon>Dorylaimia</taxon>
        <taxon>Trichinellida</taxon>
        <taxon>Trichuridae</taxon>
        <taxon>Trichuris</taxon>
    </lineage>
</organism>
<accession>A0A085LUF0</accession>
<evidence type="ECO:0000256" key="6">
    <source>
        <dbReference type="ARBA" id="ARBA00023288"/>
    </source>
</evidence>
<dbReference type="Gene3D" id="3.40.50.300">
    <property type="entry name" value="P-loop containing nucleotide triphosphate hydrolases"/>
    <property type="match status" value="1"/>
</dbReference>
<proteinExistence type="inferred from homology"/>
<keyword evidence="6" id="KW-0449">Lipoprotein</keyword>
<keyword evidence="2" id="KW-1003">Cell membrane</keyword>
<dbReference type="SUPFAM" id="SSF52540">
    <property type="entry name" value="P-loop containing nucleoside triphosphate hydrolases"/>
    <property type="match status" value="1"/>
</dbReference>
<evidence type="ECO:0000256" key="8">
    <source>
        <dbReference type="SAM" id="MobiDB-lite"/>
    </source>
</evidence>
<keyword evidence="5" id="KW-0472">Membrane</keyword>
<dbReference type="GO" id="GO:0003924">
    <property type="term" value="F:GTPase activity"/>
    <property type="evidence" value="ECO:0007669"/>
    <property type="project" value="InterPro"/>
</dbReference>
<dbReference type="PRINTS" id="PR00449">
    <property type="entry name" value="RASTRNSFRMNG"/>
</dbReference>
<dbReference type="SMART" id="SM00175">
    <property type="entry name" value="RAB"/>
    <property type="match status" value="1"/>
</dbReference>
<protein>
    <recommendedName>
        <fullName evidence="11">Ras family protein</fullName>
    </recommendedName>
</protein>
<keyword evidence="4" id="KW-0342">GTP-binding</keyword>
<comment type="subcellular location">
    <subcellularLocation>
        <location evidence="1">Cell membrane</location>
        <topology evidence="1">Lipid-anchor</topology>
    </subcellularLocation>
</comment>
<keyword evidence="4" id="KW-0547">Nucleotide-binding</keyword>
<dbReference type="PROSITE" id="PS51419">
    <property type="entry name" value="RAB"/>
    <property type="match status" value="1"/>
</dbReference>
<dbReference type="GO" id="GO:0005886">
    <property type="term" value="C:plasma membrane"/>
    <property type="evidence" value="ECO:0007669"/>
    <property type="project" value="UniProtKB-SubCell"/>
</dbReference>
<gene>
    <name evidence="9" type="ORF">M513_10530</name>
</gene>
<dbReference type="SMART" id="SM00173">
    <property type="entry name" value="RAS"/>
    <property type="match status" value="1"/>
</dbReference>
<evidence type="ECO:0000256" key="1">
    <source>
        <dbReference type="ARBA" id="ARBA00004193"/>
    </source>
</evidence>
<feature type="compositionally biased region" description="Basic and acidic residues" evidence="8">
    <location>
        <begin position="252"/>
        <end position="262"/>
    </location>
</feature>
<dbReference type="EMBL" id="KL363289">
    <property type="protein sequence ID" value="KFD48596.1"/>
    <property type="molecule type" value="Genomic_DNA"/>
</dbReference>
<evidence type="ECO:0000313" key="9">
    <source>
        <dbReference type="EMBL" id="KFD48596.1"/>
    </source>
</evidence>
<dbReference type="PROSITE" id="PS51421">
    <property type="entry name" value="RAS"/>
    <property type="match status" value="1"/>
</dbReference>